<feature type="non-terminal residue" evidence="2">
    <location>
        <position position="1"/>
    </location>
</feature>
<dbReference type="InterPro" id="IPR001543">
    <property type="entry name" value="FliN-like_C"/>
</dbReference>
<comment type="caution">
    <text evidence="2">The sequence shown here is derived from an EMBL/GenBank/DDBJ whole genome shotgun (WGS) entry which is preliminary data.</text>
</comment>
<dbReference type="Gene3D" id="2.30.330.10">
    <property type="entry name" value="SpoA-like"/>
    <property type="match status" value="1"/>
</dbReference>
<dbReference type="GO" id="GO:0050918">
    <property type="term" value="P:positive chemotaxis"/>
    <property type="evidence" value="ECO:0007669"/>
    <property type="project" value="TreeGrafter"/>
</dbReference>
<dbReference type="EMBL" id="BARS01019143">
    <property type="protein sequence ID" value="GAF87730.1"/>
    <property type="molecule type" value="Genomic_DNA"/>
</dbReference>
<organism evidence="2">
    <name type="scientific">marine sediment metagenome</name>
    <dbReference type="NCBI Taxonomy" id="412755"/>
    <lineage>
        <taxon>unclassified sequences</taxon>
        <taxon>metagenomes</taxon>
        <taxon>ecological metagenomes</taxon>
    </lineage>
</organism>
<dbReference type="AlphaFoldDB" id="X0UGS8"/>
<evidence type="ECO:0000259" key="1">
    <source>
        <dbReference type="Pfam" id="PF01052"/>
    </source>
</evidence>
<evidence type="ECO:0000313" key="2">
    <source>
        <dbReference type="EMBL" id="GAF87730.1"/>
    </source>
</evidence>
<dbReference type="SUPFAM" id="SSF101801">
    <property type="entry name" value="Surface presentation of antigens (SPOA)"/>
    <property type="match status" value="1"/>
</dbReference>
<sequence length="66" mass="7214">SVDFSVLLGSSDIRVADLVNVKPGDVIVLDTHVGDALHVRLNDRVKLRGFPGIRQGNYAVQVIMEE</sequence>
<feature type="domain" description="Flagellar motor switch protein FliN-like C-terminal" evidence="1">
    <location>
        <begin position="2"/>
        <end position="63"/>
    </location>
</feature>
<dbReference type="InterPro" id="IPR036429">
    <property type="entry name" value="SpoA-like_sf"/>
</dbReference>
<accession>X0UGS8</accession>
<reference evidence="2" key="1">
    <citation type="journal article" date="2014" name="Front. Microbiol.">
        <title>High frequency of phylogenetically diverse reductive dehalogenase-homologous genes in deep subseafloor sedimentary metagenomes.</title>
        <authorList>
            <person name="Kawai M."/>
            <person name="Futagami T."/>
            <person name="Toyoda A."/>
            <person name="Takaki Y."/>
            <person name="Nishi S."/>
            <person name="Hori S."/>
            <person name="Arai W."/>
            <person name="Tsubouchi T."/>
            <person name="Morono Y."/>
            <person name="Uchiyama I."/>
            <person name="Ito T."/>
            <person name="Fujiyama A."/>
            <person name="Inagaki F."/>
            <person name="Takami H."/>
        </authorList>
    </citation>
    <scope>NUCLEOTIDE SEQUENCE</scope>
    <source>
        <strain evidence="2">Expedition CK06-06</strain>
    </source>
</reference>
<protein>
    <recommendedName>
        <fullName evidence="1">Flagellar motor switch protein FliN-like C-terminal domain-containing protein</fullName>
    </recommendedName>
</protein>
<dbReference type="GO" id="GO:0071978">
    <property type="term" value="P:bacterial-type flagellum-dependent swarming motility"/>
    <property type="evidence" value="ECO:0007669"/>
    <property type="project" value="TreeGrafter"/>
</dbReference>
<dbReference type="PANTHER" id="PTHR30034">
    <property type="entry name" value="FLAGELLAR MOTOR SWITCH PROTEIN FLIM"/>
    <property type="match status" value="1"/>
</dbReference>
<gene>
    <name evidence="2" type="ORF">S01H1_31058</name>
</gene>
<proteinExistence type="predicted"/>
<name>X0UGS8_9ZZZZ</name>
<dbReference type="PANTHER" id="PTHR30034:SF6">
    <property type="entry name" value="YOP PROTEINS TRANSLOCATION PROTEIN Q"/>
    <property type="match status" value="1"/>
</dbReference>
<dbReference type="Pfam" id="PF01052">
    <property type="entry name" value="FliMN_C"/>
    <property type="match status" value="1"/>
</dbReference>